<evidence type="ECO:0000313" key="1">
    <source>
        <dbReference type="EMBL" id="KRX44622.1"/>
    </source>
</evidence>
<protein>
    <submittedName>
        <fullName evidence="1">Uncharacterized protein</fullName>
    </submittedName>
</protein>
<keyword evidence="2" id="KW-1185">Reference proteome</keyword>
<accession>A0A0V0U0B2</accession>
<comment type="caution">
    <text evidence="1">The sequence shown here is derived from an EMBL/GenBank/DDBJ whole genome shotgun (WGS) entry which is preliminary data.</text>
</comment>
<reference evidence="1 2" key="1">
    <citation type="submission" date="2015-01" db="EMBL/GenBank/DDBJ databases">
        <title>Evolution of Trichinella species and genotypes.</title>
        <authorList>
            <person name="Korhonen P.K."/>
            <person name="Edoardo P."/>
            <person name="Giuseppe L.R."/>
            <person name="Gasser R.B."/>
        </authorList>
    </citation>
    <scope>NUCLEOTIDE SEQUENCE [LARGE SCALE GENOMIC DNA]</scope>
    <source>
        <strain evidence="1">ISS417</strain>
    </source>
</reference>
<dbReference type="AlphaFoldDB" id="A0A0V0U0B2"/>
<organism evidence="1 2">
    <name type="scientific">Trichinella murrelli</name>
    <dbReference type="NCBI Taxonomy" id="144512"/>
    <lineage>
        <taxon>Eukaryota</taxon>
        <taxon>Metazoa</taxon>
        <taxon>Ecdysozoa</taxon>
        <taxon>Nematoda</taxon>
        <taxon>Enoplea</taxon>
        <taxon>Dorylaimia</taxon>
        <taxon>Trichinellida</taxon>
        <taxon>Trichinellidae</taxon>
        <taxon>Trichinella</taxon>
    </lineage>
</organism>
<dbReference type="Proteomes" id="UP000055048">
    <property type="component" value="Unassembled WGS sequence"/>
</dbReference>
<evidence type="ECO:0000313" key="2">
    <source>
        <dbReference type="Proteomes" id="UP000055048"/>
    </source>
</evidence>
<name>A0A0V0U0B2_9BILA</name>
<dbReference type="EMBL" id="JYDJ01000092">
    <property type="protein sequence ID" value="KRX44622.1"/>
    <property type="molecule type" value="Genomic_DNA"/>
</dbReference>
<proteinExistence type="predicted"/>
<gene>
    <name evidence="1" type="ORF">T05_11562</name>
</gene>
<sequence length="70" mass="8342">MLRINKYFVMGIMRIPVMVSKFKKNYHLYNFNARFKENICHDYSIVHHPAVIMPLTHTNKESSALESRTE</sequence>